<evidence type="ECO:0000256" key="2">
    <source>
        <dbReference type="PROSITE-ProRule" id="PRU00626"/>
    </source>
</evidence>
<dbReference type="SMART" id="SM01103">
    <property type="entry name" value="CRS1_YhbY"/>
    <property type="match status" value="1"/>
</dbReference>
<feature type="region of interest" description="Disordered" evidence="3">
    <location>
        <begin position="1"/>
        <end position="48"/>
    </location>
</feature>
<dbReference type="InterPro" id="IPR035920">
    <property type="entry name" value="YhbY-like_sf"/>
</dbReference>
<keyword evidence="6" id="KW-1185">Reference proteome</keyword>
<organism evidence="5 6">
    <name type="scientific">Scardovia inopinata F0304</name>
    <dbReference type="NCBI Taxonomy" id="641146"/>
    <lineage>
        <taxon>Bacteria</taxon>
        <taxon>Bacillati</taxon>
        <taxon>Actinomycetota</taxon>
        <taxon>Actinomycetes</taxon>
        <taxon>Bifidobacteriales</taxon>
        <taxon>Bifidobacteriaceae</taxon>
        <taxon>Scardovia</taxon>
    </lineage>
</organism>
<dbReference type="GO" id="GO:0003723">
    <property type="term" value="F:RNA binding"/>
    <property type="evidence" value="ECO:0007669"/>
    <property type="project" value="UniProtKB-UniRule"/>
</dbReference>
<dbReference type="Gene3D" id="3.30.110.60">
    <property type="entry name" value="YhbY-like"/>
    <property type="match status" value="1"/>
</dbReference>
<evidence type="ECO:0000313" key="5">
    <source>
        <dbReference type="EMBL" id="EFG26860.1"/>
    </source>
</evidence>
<gene>
    <name evidence="5" type="ORF">HMPREF9020_00489</name>
</gene>
<name>W5IJ04_SCAIO</name>
<dbReference type="eggNOG" id="COG1534">
    <property type="taxonomic scope" value="Bacteria"/>
</dbReference>
<sequence>MTDFAQAPREDPTAGNPALPQDGFPQGDTASSPAPHLEPGRVRKPLTKSQIKSLRTLAQPLKPLVIIGKNNVTDAVANQVDQTLEGRELVKVQVLGESDVSSAEAAAALADRLHAAVISVMGKRAVLYRRSRRNDIDHIRLGV</sequence>
<dbReference type="PANTHER" id="PTHR40065">
    <property type="entry name" value="RNA-BINDING PROTEIN YHBY"/>
    <property type="match status" value="1"/>
</dbReference>
<reference evidence="5 6" key="1">
    <citation type="submission" date="2012-01" db="EMBL/GenBank/DDBJ databases">
        <title>The Genome Sequence of Scardovia inopinata F0304.</title>
        <authorList>
            <consortium name="The Broad Institute Genome Sequencing Platform"/>
            <person name="Earl A."/>
            <person name="Ward D."/>
            <person name="Feldgarden M."/>
            <person name="Gevers D."/>
            <person name="Izard J."/>
            <person name="Baranova O.V."/>
            <person name="Blanton J.M."/>
            <person name="Tanner A.C."/>
            <person name="Dewhirst F.E."/>
            <person name="Young S.K."/>
            <person name="Zeng Q."/>
            <person name="Gargeya S."/>
            <person name="Fitzgerald M."/>
            <person name="Haas B."/>
            <person name="Abouelleil A."/>
            <person name="Alvarado L."/>
            <person name="Arachchi H.M."/>
            <person name="Berlin A."/>
            <person name="Chapman S.B."/>
            <person name="Gearin G."/>
            <person name="Goldberg J."/>
            <person name="Griggs A."/>
            <person name="Gujja S."/>
            <person name="Hansen M."/>
            <person name="Heiman D."/>
            <person name="Howarth C."/>
            <person name="Larimer J."/>
            <person name="Lui A."/>
            <person name="MacDonald P.J."/>
            <person name="McCowen C."/>
            <person name="Montmayeur A."/>
            <person name="Murphy C."/>
            <person name="Neiman D."/>
            <person name="Pearson M."/>
            <person name="Priest M."/>
            <person name="Roberts A."/>
            <person name="Saif S."/>
            <person name="Shea T."/>
            <person name="Sisk P."/>
            <person name="Stolte C."/>
            <person name="Sykes S."/>
            <person name="Wortman J."/>
            <person name="Nusbaum C."/>
            <person name="Birren B."/>
        </authorList>
    </citation>
    <scope>NUCLEOTIDE SEQUENCE [LARGE SCALE GENOMIC DNA]</scope>
    <source>
        <strain evidence="5 6">F0304</strain>
    </source>
</reference>
<dbReference type="PROSITE" id="PS51295">
    <property type="entry name" value="CRM"/>
    <property type="match status" value="1"/>
</dbReference>
<dbReference type="EMBL" id="ADCX01000003">
    <property type="protein sequence ID" value="EFG26860.1"/>
    <property type="molecule type" value="Genomic_DNA"/>
</dbReference>
<evidence type="ECO:0000259" key="4">
    <source>
        <dbReference type="PROSITE" id="PS51295"/>
    </source>
</evidence>
<feature type="domain" description="CRM" evidence="4">
    <location>
        <begin position="44"/>
        <end position="140"/>
    </location>
</feature>
<dbReference type="HOGENOM" id="CLU_095994_1_1_11"/>
<protein>
    <recommendedName>
        <fullName evidence="4">CRM domain-containing protein</fullName>
    </recommendedName>
</protein>
<comment type="caution">
    <text evidence="5">The sequence shown here is derived from an EMBL/GenBank/DDBJ whole genome shotgun (WGS) entry which is preliminary data.</text>
</comment>
<dbReference type="SUPFAM" id="SSF75471">
    <property type="entry name" value="YhbY-like"/>
    <property type="match status" value="1"/>
</dbReference>
<accession>W5IJ04</accession>
<dbReference type="PANTHER" id="PTHR40065:SF3">
    <property type="entry name" value="RNA-BINDING PROTEIN YHBY"/>
    <property type="match status" value="1"/>
</dbReference>
<evidence type="ECO:0000256" key="3">
    <source>
        <dbReference type="SAM" id="MobiDB-lite"/>
    </source>
</evidence>
<keyword evidence="1 2" id="KW-0694">RNA-binding</keyword>
<proteinExistence type="predicted"/>
<dbReference type="InterPro" id="IPR051925">
    <property type="entry name" value="RNA-binding_domain"/>
</dbReference>
<evidence type="ECO:0000313" key="6">
    <source>
        <dbReference type="Proteomes" id="UP000005777"/>
    </source>
</evidence>
<dbReference type="InterPro" id="IPR001890">
    <property type="entry name" value="RNA-binding_CRM"/>
</dbReference>
<evidence type="ECO:0000256" key="1">
    <source>
        <dbReference type="ARBA" id="ARBA00022884"/>
    </source>
</evidence>
<dbReference type="AlphaFoldDB" id="W5IJ04"/>
<dbReference type="Pfam" id="PF01985">
    <property type="entry name" value="CRS1_YhbY"/>
    <property type="match status" value="1"/>
</dbReference>
<dbReference type="Proteomes" id="UP000005777">
    <property type="component" value="Unassembled WGS sequence"/>
</dbReference>